<dbReference type="AlphaFoldDB" id="A0A915KJL1"/>
<protein>
    <submittedName>
        <fullName evidence="3">Uncharacterized protein</fullName>
    </submittedName>
</protein>
<feature type="region of interest" description="Disordered" evidence="1">
    <location>
        <begin position="156"/>
        <end position="191"/>
    </location>
</feature>
<dbReference type="Proteomes" id="UP000887565">
    <property type="component" value="Unplaced"/>
</dbReference>
<reference evidence="3" key="1">
    <citation type="submission" date="2022-11" db="UniProtKB">
        <authorList>
            <consortium name="WormBaseParasite"/>
        </authorList>
    </citation>
    <scope>IDENTIFICATION</scope>
</reference>
<evidence type="ECO:0000256" key="1">
    <source>
        <dbReference type="SAM" id="MobiDB-lite"/>
    </source>
</evidence>
<evidence type="ECO:0000313" key="2">
    <source>
        <dbReference type="Proteomes" id="UP000887565"/>
    </source>
</evidence>
<feature type="compositionally biased region" description="Basic and acidic residues" evidence="1">
    <location>
        <begin position="162"/>
        <end position="191"/>
    </location>
</feature>
<name>A0A915KJL1_ROMCU</name>
<sequence>VLKKFFKLHEDELKNLDTQQRLTLQQFYESAYNTIDTFGSMANYKRHRNILPMSKYGLHWQVQQRFIFKMNAASEQWEAGTVMECCVRAVGGGDGDVYRQLVARRVMKNSVCFARLCDELGFVIYRQWDLSYLAKNAVSMITKQMKNVMDLGNIIAKNQQPNREEPEDCKQPEHDNMGEEKKSHHKEDSGI</sequence>
<evidence type="ECO:0000313" key="3">
    <source>
        <dbReference type="WBParaSite" id="nRc.2.0.1.t38054-RA"/>
    </source>
</evidence>
<keyword evidence="2" id="KW-1185">Reference proteome</keyword>
<organism evidence="2 3">
    <name type="scientific">Romanomermis culicivorax</name>
    <name type="common">Nematode worm</name>
    <dbReference type="NCBI Taxonomy" id="13658"/>
    <lineage>
        <taxon>Eukaryota</taxon>
        <taxon>Metazoa</taxon>
        <taxon>Ecdysozoa</taxon>
        <taxon>Nematoda</taxon>
        <taxon>Enoplea</taxon>
        <taxon>Dorylaimia</taxon>
        <taxon>Mermithida</taxon>
        <taxon>Mermithoidea</taxon>
        <taxon>Mermithidae</taxon>
        <taxon>Romanomermis</taxon>
    </lineage>
</organism>
<accession>A0A915KJL1</accession>
<dbReference type="WBParaSite" id="nRc.2.0.1.t38054-RA">
    <property type="protein sequence ID" value="nRc.2.0.1.t38054-RA"/>
    <property type="gene ID" value="nRc.2.0.1.g38054"/>
</dbReference>
<proteinExistence type="predicted"/>